<dbReference type="PANTHER" id="PTHR33336">
    <property type="entry name" value="QUINOL MONOOXYGENASE YGIN-RELATED"/>
    <property type="match status" value="1"/>
</dbReference>
<dbReference type="RefSeq" id="WP_068302272.1">
    <property type="nucleotide sequence ID" value="NZ_DAIOMO010000002.1"/>
</dbReference>
<dbReference type="STRING" id="637679.GCA_001550055_01196"/>
<gene>
    <name evidence="2" type="ORF">SAMN04488071_1515</name>
</gene>
<accession>A0A1G6Y7Q7</accession>
<dbReference type="InterPro" id="IPR007138">
    <property type="entry name" value="ABM_dom"/>
</dbReference>
<reference evidence="2 3" key="1">
    <citation type="submission" date="2016-10" db="EMBL/GenBank/DDBJ databases">
        <authorList>
            <person name="de Groot N.N."/>
        </authorList>
    </citation>
    <scope>NUCLEOTIDE SEQUENCE [LARGE SCALE GENOMIC DNA]</scope>
    <source>
        <strain evidence="2 3">CGMCC 1.9109</strain>
    </source>
</reference>
<dbReference type="PANTHER" id="PTHR33336:SF15">
    <property type="entry name" value="ABM DOMAIN-CONTAINING PROTEIN"/>
    <property type="match status" value="1"/>
</dbReference>
<organism evidence="2 3">
    <name type="scientific">Kordiimonas lacus</name>
    <dbReference type="NCBI Taxonomy" id="637679"/>
    <lineage>
        <taxon>Bacteria</taxon>
        <taxon>Pseudomonadati</taxon>
        <taxon>Pseudomonadota</taxon>
        <taxon>Alphaproteobacteria</taxon>
        <taxon>Kordiimonadales</taxon>
        <taxon>Kordiimonadaceae</taxon>
        <taxon>Kordiimonas</taxon>
    </lineage>
</organism>
<protein>
    <submittedName>
        <fullName evidence="2">Quinol monooxygenase YgiN</fullName>
    </submittedName>
</protein>
<proteinExistence type="predicted"/>
<evidence type="ECO:0000313" key="3">
    <source>
        <dbReference type="Proteomes" id="UP000183685"/>
    </source>
</evidence>
<evidence type="ECO:0000259" key="1">
    <source>
        <dbReference type="PROSITE" id="PS51725"/>
    </source>
</evidence>
<dbReference type="Gene3D" id="3.30.70.100">
    <property type="match status" value="1"/>
</dbReference>
<keyword evidence="2" id="KW-0503">Monooxygenase</keyword>
<dbReference type="InterPro" id="IPR011008">
    <property type="entry name" value="Dimeric_a/b-barrel"/>
</dbReference>
<dbReference type="Proteomes" id="UP000183685">
    <property type="component" value="Unassembled WGS sequence"/>
</dbReference>
<name>A0A1G6Y7Q7_9PROT</name>
<sequence>MLIVTGLIEISPEYRREATEAFEQFVRAARKEFGNITYQMSEDIDMPGNFRFYEEWEAKEALARHLKSDNTAKFRQALAGMQILSINVKRYEATPVKL</sequence>
<dbReference type="SUPFAM" id="SSF54909">
    <property type="entry name" value="Dimeric alpha+beta barrel"/>
    <property type="match status" value="1"/>
</dbReference>
<keyword evidence="3" id="KW-1185">Reference proteome</keyword>
<evidence type="ECO:0000313" key="2">
    <source>
        <dbReference type="EMBL" id="SDD86322.1"/>
    </source>
</evidence>
<dbReference type="EMBL" id="FNAK01000003">
    <property type="protein sequence ID" value="SDD86322.1"/>
    <property type="molecule type" value="Genomic_DNA"/>
</dbReference>
<dbReference type="AlphaFoldDB" id="A0A1G6Y7Q7"/>
<dbReference type="Pfam" id="PF03992">
    <property type="entry name" value="ABM"/>
    <property type="match status" value="1"/>
</dbReference>
<feature type="domain" description="ABM" evidence="1">
    <location>
        <begin position="2"/>
        <end position="93"/>
    </location>
</feature>
<dbReference type="InterPro" id="IPR050744">
    <property type="entry name" value="AI-2_Isomerase_LsrG"/>
</dbReference>
<keyword evidence="2" id="KW-0560">Oxidoreductase</keyword>
<dbReference type="PROSITE" id="PS51725">
    <property type="entry name" value="ABM"/>
    <property type="match status" value="1"/>
</dbReference>
<dbReference type="GO" id="GO:0004497">
    <property type="term" value="F:monooxygenase activity"/>
    <property type="evidence" value="ECO:0007669"/>
    <property type="project" value="UniProtKB-KW"/>
</dbReference>